<dbReference type="EMBL" id="FNKH01000002">
    <property type="protein sequence ID" value="SDQ99899.1"/>
    <property type="molecule type" value="Genomic_DNA"/>
</dbReference>
<dbReference type="AlphaFoldDB" id="A0A1H1FGN9"/>
<dbReference type="SUPFAM" id="SSF51726">
    <property type="entry name" value="UROD/MetE-like"/>
    <property type="match status" value="1"/>
</dbReference>
<keyword evidence="2" id="KW-1185">Reference proteome</keyword>
<dbReference type="STRING" id="37928.SAMN04489742_3432"/>
<reference evidence="1 2" key="1">
    <citation type="submission" date="2016-10" db="EMBL/GenBank/DDBJ databases">
        <authorList>
            <person name="de Groot N.N."/>
        </authorList>
    </citation>
    <scope>NUCLEOTIDE SEQUENCE [LARGE SCALE GENOMIC DNA]</scope>
    <source>
        <strain evidence="1 2">DSM 20117</strain>
    </source>
</reference>
<accession>A0A1H1FGN9</accession>
<dbReference type="Gene3D" id="3.20.20.210">
    <property type="match status" value="1"/>
</dbReference>
<protein>
    <recommendedName>
        <fullName evidence="3">Cobalamin-independent synthase, Catalytic domain</fullName>
    </recommendedName>
</protein>
<organism evidence="1 2">
    <name type="scientific">Crystallibacter crystallopoietes</name>
    <dbReference type="NCBI Taxonomy" id="37928"/>
    <lineage>
        <taxon>Bacteria</taxon>
        <taxon>Bacillati</taxon>
        <taxon>Actinomycetota</taxon>
        <taxon>Actinomycetes</taxon>
        <taxon>Micrococcales</taxon>
        <taxon>Micrococcaceae</taxon>
        <taxon>Crystallibacter</taxon>
    </lineage>
</organism>
<dbReference type="InterPro" id="IPR038071">
    <property type="entry name" value="UROD/MetE-like_sf"/>
</dbReference>
<sequence length="355" mass="37326">MTSPREAPPAAPEHTALSVSATGLGSWPGTDPAEAARTIRGELGEPNLPHLVELPDRGVGSDPVGRTAAMLLELAVDLQPHGWRLVDRPGLDHRRAASALSTDVNVLADVAGAEEQPGSQFKLQCRGPLSMAANLYLHNGERALLDSGARRDIAESLAAGVVEHLRRVRTAVPGADIIVQVEEPEIAQVLAGTIPTASGYRTLRAVPEQEVSAQWRQLVDSLHAAGARQVVVALPVADAPFELVLDGGMDGVAVPLEGLTTGQWEALAAAAEADKGIWLGAVHTGRPVQEPPRVTAVVDSVLRPWRQLGLPVSRLPQLRLTPSTGLAGQSPEAARRILTRLSQSADALNQVVAEG</sequence>
<evidence type="ECO:0000313" key="1">
    <source>
        <dbReference type="EMBL" id="SDQ99899.1"/>
    </source>
</evidence>
<dbReference type="Proteomes" id="UP000181917">
    <property type="component" value="Unassembled WGS sequence"/>
</dbReference>
<dbReference type="OrthoDB" id="5242426at2"/>
<name>A0A1H1FGN9_9MICC</name>
<gene>
    <name evidence="1" type="ORF">SAMN04489742_3432</name>
</gene>
<dbReference type="RefSeq" id="WP_074701558.1">
    <property type="nucleotide sequence ID" value="NZ_CP018863.1"/>
</dbReference>
<proteinExistence type="predicted"/>
<evidence type="ECO:0000313" key="2">
    <source>
        <dbReference type="Proteomes" id="UP000181917"/>
    </source>
</evidence>
<evidence type="ECO:0008006" key="3">
    <source>
        <dbReference type="Google" id="ProtNLM"/>
    </source>
</evidence>
<dbReference type="KEGG" id="acry:AC20117_00330"/>